<dbReference type="InterPro" id="IPR004147">
    <property type="entry name" value="ABC1_dom"/>
</dbReference>
<protein>
    <recommendedName>
        <fullName evidence="2">Protein kinase domain-containing protein</fullName>
    </recommendedName>
</protein>
<dbReference type="EMBL" id="JAQQAF010000009">
    <property type="protein sequence ID" value="KAJ8457881.1"/>
    <property type="molecule type" value="Genomic_DNA"/>
</dbReference>
<organism evidence="3 4">
    <name type="scientific">Ensete ventricosum</name>
    <name type="common">Abyssinian banana</name>
    <name type="synonym">Musa ensete</name>
    <dbReference type="NCBI Taxonomy" id="4639"/>
    <lineage>
        <taxon>Eukaryota</taxon>
        <taxon>Viridiplantae</taxon>
        <taxon>Streptophyta</taxon>
        <taxon>Embryophyta</taxon>
        <taxon>Tracheophyta</taxon>
        <taxon>Spermatophyta</taxon>
        <taxon>Magnoliopsida</taxon>
        <taxon>Liliopsida</taxon>
        <taxon>Zingiberales</taxon>
        <taxon>Musaceae</taxon>
        <taxon>Ensete</taxon>
    </lineage>
</organism>
<dbReference type="InterPro" id="IPR011009">
    <property type="entry name" value="Kinase-like_dom_sf"/>
</dbReference>
<dbReference type="InterPro" id="IPR050154">
    <property type="entry name" value="UbiB_kinase"/>
</dbReference>
<comment type="similarity">
    <text evidence="1">Belongs to the protein kinase superfamily. ADCK protein kinase family.</text>
</comment>
<keyword evidence="4" id="KW-1185">Reference proteome</keyword>
<gene>
    <name evidence="3" type="ORF">OPV22_030807</name>
</gene>
<dbReference type="GO" id="GO:0005524">
    <property type="term" value="F:ATP binding"/>
    <property type="evidence" value="ECO:0007669"/>
    <property type="project" value="InterPro"/>
</dbReference>
<feature type="domain" description="Protein kinase" evidence="2">
    <location>
        <begin position="223"/>
        <end position="553"/>
    </location>
</feature>
<reference evidence="3 4" key="1">
    <citation type="submission" date="2022-12" db="EMBL/GenBank/DDBJ databases">
        <title>Chromosome-scale assembly of the Ensete ventricosum genome.</title>
        <authorList>
            <person name="Dussert Y."/>
            <person name="Stocks J."/>
            <person name="Wendawek A."/>
            <person name="Woldeyes F."/>
            <person name="Nichols R.A."/>
            <person name="Borrell J.S."/>
        </authorList>
    </citation>
    <scope>NUCLEOTIDE SEQUENCE [LARGE SCALE GENOMIC DNA]</scope>
    <source>
        <strain evidence="4">cv. Maze</strain>
        <tissue evidence="3">Seeds</tissue>
    </source>
</reference>
<evidence type="ECO:0000259" key="2">
    <source>
        <dbReference type="PROSITE" id="PS50011"/>
    </source>
</evidence>
<evidence type="ECO:0000313" key="4">
    <source>
        <dbReference type="Proteomes" id="UP001222027"/>
    </source>
</evidence>
<dbReference type="PROSITE" id="PS50011">
    <property type="entry name" value="PROTEIN_KINASE_DOM"/>
    <property type="match status" value="1"/>
</dbReference>
<sequence>MAVALSLPSLPFRARRHRPLLVPQRASRQRLRSALIEVRPVPAAKTKGGGSAGRGQYAMELAVETQAPATASAAPLSIIPTDRTDDMQAEVRALARAANATVYSPQILAAKYASQPLKVLLRMMEIVTASGTFALKLAVDQRRGQLDQRKRQRAVELTKTLTRLGPTFVKIGQGLSTRPDICPPEYLEELSELQDALPTFPNEEAFACIERELGMPLDSLYSAISAEPIAAASLGQVYKAQLKCSGQVVAIKVQRPGIEEAIGLDFYLLRGLGFLINKYVDFISTNVVVLIDEFAKRVYQELNYVQEGQNAQRFKKLYADKKEVLVPDIYWDYTSAKVLTMDWVNGVKLSEQEAIEKQGLKMLDLVNVGVQCSLRQLLEYGFFHADPHPGNLLATPEGKLAFIDFGMMSETPEEARSAIICHVVHMVNRDYDAMAQDYYALNFLTCDVDVSPIVPALRNFFDDALNSTVSELNFKTIVDGLGNVLYQYPFNVPAYYVLILRSLTVLEGLALYADPNFKVLAASYPYFAKRLLTDPNPYLRDALIDLLFKDGRFRWNRLENLLVQGRKDKDFTTKEALQPVLKLLLGHDGEELRVLLVKEAVCVTEAIVLGTMIDAYKSIPDFMKGLINNGNTSGPFKLNDGEQARMLELRDRVLRIWNLLRSSDDFDPSLLQPILQVLEEPEARNLGVTSISSGRRFTWSHLGGGGGSMHREGTKVSVSMKINWFAVLRGQ</sequence>
<dbReference type="AlphaFoldDB" id="A0AAV8P0T2"/>
<dbReference type="PANTHER" id="PTHR10566">
    <property type="entry name" value="CHAPERONE-ACTIVITY OF BC1 COMPLEX CABC1 -RELATED"/>
    <property type="match status" value="1"/>
</dbReference>
<dbReference type="GO" id="GO:0004672">
    <property type="term" value="F:protein kinase activity"/>
    <property type="evidence" value="ECO:0007669"/>
    <property type="project" value="InterPro"/>
</dbReference>
<dbReference type="Pfam" id="PF03109">
    <property type="entry name" value="ABC1"/>
    <property type="match status" value="1"/>
</dbReference>
<dbReference type="SUPFAM" id="SSF56112">
    <property type="entry name" value="Protein kinase-like (PK-like)"/>
    <property type="match status" value="1"/>
</dbReference>
<evidence type="ECO:0000313" key="3">
    <source>
        <dbReference type="EMBL" id="KAJ8457881.1"/>
    </source>
</evidence>
<comment type="caution">
    <text evidence="3">The sequence shown here is derived from an EMBL/GenBank/DDBJ whole genome shotgun (WGS) entry which is preliminary data.</text>
</comment>
<evidence type="ECO:0000256" key="1">
    <source>
        <dbReference type="ARBA" id="ARBA00009670"/>
    </source>
</evidence>
<dbReference type="PANTHER" id="PTHR10566:SF120">
    <property type="entry name" value="PROTEIN ACTIVITY OF BC1 COMPLEX KINASE 3, CHLOROPLASTIC"/>
    <property type="match status" value="1"/>
</dbReference>
<proteinExistence type="inferred from homology"/>
<accession>A0AAV8P0T2</accession>
<dbReference type="InterPro" id="IPR000719">
    <property type="entry name" value="Prot_kinase_dom"/>
</dbReference>
<name>A0AAV8P0T2_ENSVE</name>
<dbReference type="CDD" id="cd05121">
    <property type="entry name" value="ABC1_ADCK3-like"/>
    <property type="match status" value="1"/>
</dbReference>
<dbReference type="Gene3D" id="1.10.510.10">
    <property type="entry name" value="Transferase(Phosphotransferase) domain 1"/>
    <property type="match status" value="1"/>
</dbReference>
<dbReference type="Proteomes" id="UP001222027">
    <property type="component" value="Unassembled WGS sequence"/>
</dbReference>